<comment type="catalytic activity">
    <reaction evidence="1 7">
        <text>Thiol-dependent hydrolysis of ester, thioester, amide, peptide and isopeptide bonds formed by the C-terminal Gly of ubiquitin (a 76-residue protein attached to proteins as an intracellular targeting signal).</text>
        <dbReference type="EC" id="3.4.19.12"/>
    </reaction>
</comment>
<dbReference type="CDD" id="cd02662">
    <property type="entry name" value="Peptidase_C19F"/>
    <property type="match status" value="1"/>
</dbReference>
<evidence type="ECO:0000256" key="8">
    <source>
        <dbReference type="SAM" id="MobiDB-lite"/>
    </source>
</evidence>
<dbReference type="Gene3D" id="3.90.70.10">
    <property type="entry name" value="Cysteine proteinases"/>
    <property type="match status" value="1"/>
</dbReference>
<dbReference type="InterPro" id="IPR050164">
    <property type="entry name" value="Peptidase_C19"/>
</dbReference>
<name>A0ABR2W473_9FUNG</name>
<evidence type="ECO:0000256" key="5">
    <source>
        <dbReference type="ARBA" id="ARBA00022801"/>
    </source>
</evidence>
<dbReference type="PROSITE" id="PS00973">
    <property type="entry name" value="USP_2"/>
    <property type="match status" value="1"/>
</dbReference>
<evidence type="ECO:0000313" key="10">
    <source>
        <dbReference type="EMBL" id="KAK9719219.1"/>
    </source>
</evidence>
<dbReference type="EMBL" id="JASJQH010007058">
    <property type="protein sequence ID" value="KAK9719219.1"/>
    <property type="molecule type" value="Genomic_DNA"/>
</dbReference>
<evidence type="ECO:0000259" key="9">
    <source>
        <dbReference type="PROSITE" id="PS50235"/>
    </source>
</evidence>
<keyword evidence="5 7" id="KW-0378">Hydrolase</keyword>
<dbReference type="EC" id="3.4.19.12" evidence="7"/>
<evidence type="ECO:0000256" key="1">
    <source>
        <dbReference type="ARBA" id="ARBA00000707"/>
    </source>
</evidence>
<dbReference type="InterPro" id="IPR038765">
    <property type="entry name" value="Papain-like_cys_pep_sf"/>
</dbReference>
<keyword evidence="3 7" id="KW-0645">Protease</keyword>
<evidence type="ECO:0000256" key="3">
    <source>
        <dbReference type="ARBA" id="ARBA00022670"/>
    </source>
</evidence>
<dbReference type="Pfam" id="PF00443">
    <property type="entry name" value="UCH"/>
    <property type="match status" value="1"/>
</dbReference>
<dbReference type="PROSITE" id="PS50235">
    <property type="entry name" value="USP_3"/>
    <property type="match status" value="1"/>
</dbReference>
<dbReference type="GO" id="GO:0004843">
    <property type="term" value="F:cysteine-type deubiquitinase activity"/>
    <property type="evidence" value="ECO:0007669"/>
    <property type="project" value="UniProtKB-EC"/>
</dbReference>
<proteinExistence type="inferred from homology"/>
<reference evidence="10 11" key="1">
    <citation type="submission" date="2023-04" db="EMBL/GenBank/DDBJ databases">
        <title>Genome of Basidiobolus ranarum AG-B5.</title>
        <authorList>
            <person name="Stajich J.E."/>
            <person name="Carter-House D."/>
            <person name="Gryganskyi A."/>
        </authorList>
    </citation>
    <scope>NUCLEOTIDE SEQUENCE [LARGE SCALE GENOMIC DNA]</scope>
    <source>
        <strain evidence="10 11">AG-B5</strain>
    </source>
</reference>
<gene>
    <name evidence="10" type="primary">UBP1_3</name>
    <name evidence="10" type="ORF">K7432_004967</name>
</gene>
<dbReference type="PROSITE" id="PS00972">
    <property type="entry name" value="USP_1"/>
    <property type="match status" value="1"/>
</dbReference>
<evidence type="ECO:0000256" key="4">
    <source>
        <dbReference type="ARBA" id="ARBA00022786"/>
    </source>
</evidence>
<dbReference type="PANTHER" id="PTHR24006">
    <property type="entry name" value="UBIQUITIN CARBOXYL-TERMINAL HYDROLASE"/>
    <property type="match status" value="1"/>
</dbReference>
<dbReference type="InterPro" id="IPR028889">
    <property type="entry name" value="USP"/>
</dbReference>
<dbReference type="Proteomes" id="UP001479436">
    <property type="component" value="Unassembled WGS sequence"/>
</dbReference>
<evidence type="ECO:0000256" key="7">
    <source>
        <dbReference type="RuleBase" id="RU366025"/>
    </source>
</evidence>
<keyword evidence="4 7" id="KW-0833">Ubl conjugation pathway</keyword>
<evidence type="ECO:0000256" key="6">
    <source>
        <dbReference type="ARBA" id="ARBA00022807"/>
    </source>
</evidence>
<feature type="region of interest" description="Disordered" evidence="8">
    <location>
        <begin position="520"/>
        <end position="542"/>
    </location>
</feature>
<dbReference type="InterPro" id="IPR001394">
    <property type="entry name" value="Peptidase_C19_UCH"/>
</dbReference>
<sequence length="564" mass="63628">MPSLVSRYLTSTAGLLLFLLLLSQIRYVARGLFSLIRNSILRTLFSPFTFIINWLFNGVFADTELDILAGNNNHLNIVSADDKGYIYGLINTGNSCFLNSVLQSLATSYYLEEYLDNIKKRQSQFNCKEPIELPVSDALLSTCTVLKQKITKSKAFKPLLVVEALKNNRRVVNREQQDAHEFFQIISSALSGEEAQITSFVQPLFDVSFLKGHTIKQKNTTIKLSSPSATIKNPFTGLLASRLACGQCGYTEAIRHFTFDNISLTLPHKRVCSLEDCLYSYIEIEALQDAACRRCSLKATLNNLDSRINRVGSNAKSNKLSKLKQRREIVRSSLHSNIEAELGDIKLIRSIPKISTKQVMIAKPPPSLYLHVSRSAFNTSGYIVKNECQVVFPEYLDLSPFCTTGHLNTRPNIPLSFPDEETVSTYKYRLQAVITHYGDHLYGHFVAYRRMPISRDVTTREGESLPSTSDDWYLVSDDYVEPVHIEHVLEANPYMLLYEQVAKPPVATLDESLSVKRMSTQALESPQHVSPPFSLKSSSPQLKSMKTYRKRSNVTLIQRNPVTA</sequence>
<evidence type="ECO:0000256" key="2">
    <source>
        <dbReference type="ARBA" id="ARBA00009085"/>
    </source>
</evidence>
<keyword evidence="11" id="KW-1185">Reference proteome</keyword>
<dbReference type="SUPFAM" id="SSF54001">
    <property type="entry name" value="Cysteine proteinases"/>
    <property type="match status" value="1"/>
</dbReference>
<organism evidence="10 11">
    <name type="scientific">Basidiobolus ranarum</name>
    <dbReference type="NCBI Taxonomy" id="34480"/>
    <lineage>
        <taxon>Eukaryota</taxon>
        <taxon>Fungi</taxon>
        <taxon>Fungi incertae sedis</taxon>
        <taxon>Zoopagomycota</taxon>
        <taxon>Entomophthoromycotina</taxon>
        <taxon>Basidiobolomycetes</taxon>
        <taxon>Basidiobolales</taxon>
        <taxon>Basidiobolaceae</taxon>
        <taxon>Basidiobolus</taxon>
    </lineage>
</organism>
<comment type="caution">
    <text evidence="10">The sequence shown here is derived from an EMBL/GenBank/DDBJ whole genome shotgun (WGS) entry which is preliminary data.</text>
</comment>
<keyword evidence="6 7" id="KW-0788">Thiol protease</keyword>
<accession>A0ABR2W473</accession>
<comment type="similarity">
    <text evidence="2 7">Belongs to the peptidase C19 family.</text>
</comment>
<evidence type="ECO:0000313" key="11">
    <source>
        <dbReference type="Proteomes" id="UP001479436"/>
    </source>
</evidence>
<dbReference type="InterPro" id="IPR018200">
    <property type="entry name" value="USP_CS"/>
</dbReference>
<dbReference type="PANTHER" id="PTHR24006:SF888">
    <property type="entry name" value="UBIQUITIN CARBOXYL-TERMINAL HYDROLASE 30"/>
    <property type="match status" value="1"/>
</dbReference>
<dbReference type="GO" id="GO:0006508">
    <property type="term" value="P:proteolysis"/>
    <property type="evidence" value="ECO:0007669"/>
    <property type="project" value="UniProtKB-KW"/>
</dbReference>
<protein>
    <recommendedName>
        <fullName evidence="7">Ubiquitin carboxyl-terminal hydrolase</fullName>
        <ecNumber evidence="7">3.4.19.12</ecNumber>
    </recommendedName>
</protein>
<feature type="domain" description="USP" evidence="9">
    <location>
        <begin position="87"/>
        <end position="501"/>
    </location>
</feature>